<dbReference type="RefSeq" id="WP_075058459.1">
    <property type="nucleotide sequence ID" value="NZ_CP012357.1"/>
</dbReference>
<name>A0A0K1W2Q7_9MOLU</name>
<dbReference type="OrthoDB" id="391313at2"/>
<dbReference type="KEGG" id="sll:SLITO_v1c07440"/>
<evidence type="ECO:0000313" key="1">
    <source>
        <dbReference type="EMBL" id="AKX34367.1"/>
    </source>
</evidence>
<dbReference type="EMBL" id="CP012357">
    <property type="protein sequence ID" value="AKX34367.1"/>
    <property type="molecule type" value="Genomic_DNA"/>
</dbReference>
<evidence type="ECO:0000313" key="2">
    <source>
        <dbReference type="Proteomes" id="UP000067476"/>
    </source>
</evidence>
<sequence length="195" mass="22223">MKKLLSLIGSFGFSILPLTNIFPIISCSIQNPIVKELSYADGKSNKDVLNFLLNPEIKLADSFKDSVLELPLQITDDNKLAKDYLNIYDEKIVDDNITYEIQGIEGNQVILDSIFEGNSFPTELIEIFPELEDLKSNIDFFKYSGTTHLLSLKGYKGSSNFTLFIYEVNLSLKKKGLYETRKTTNRKLYKIDVEI</sequence>
<gene>
    <name evidence="1" type="ORF">SLITO_v1c07440</name>
</gene>
<dbReference type="PATRIC" id="fig|216942.3.peg.756"/>
<reference evidence="1 2" key="1">
    <citation type="journal article" date="2015" name="Genome Announc.">
        <title>Complete Genome Sequence of Spiroplasma litorale TN-1T (DSM 21781), a Bacterium Isolated from a Green-Eyed Horsefly (Tabanus nigrovittatus).</title>
        <authorList>
            <person name="Lo W.S."/>
            <person name="Lai Y.C."/>
            <person name="Lien Y.W."/>
            <person name="Wang T.H."/>
            <person name="Kuo C.H."/>
        </authorList>
    </citation>
    <scope>NUCLEOTIDE SEQUENCE [LARGE SCALE GENOMIC DNA]</scope>
    <source>
        <strain evidence="1 2">TN-1</strain>
    </source>
</reference>
<proteinExistence type="predicted"/>
<protein>
    <submittedName>
        <fullName evidence="1">Uncharacterized protein</fullName>
    </submittedName>
</protein>
<accession>A0A0K1W2Q7</accession>
<dbReference type="STRING" id="216942.SLITO_v1c07440"/>
<dbReference type="AlphaFoldDB" id="A0A0K1W2Q7"/>
<organism evidence="1 2">
    <name type="scientific">Spiroplasma litorale</name>
    <dbReference type="NCBI Taxonomy" id="216942"/>
    <lineage>
        <taxon>Bacteria</taxon>
        <taxon>Bacillati</taxon>
        <taxon>Mycoplasmatota</taxon>
        <taxon>Mollicutes</taxon>
        <taxon>Entomoplasmatales</taxon>
        <taxon>Spiroplasmataceae</taxon>
        <taxon>Spiroplasma</taxon>
    </lineage>
</organism>
<dbReference type="Proteomes" id="UP000067476">
    <property type="component" value="Chromosome"/>
</dbReference>
<keyword evidence="2" id="KW-1185">Reference proteome</keyword>